<evidence type="ECO:0000313" key="2">
    <source>
        <dbReference type="EMBL" id="WNQ10211.1"/>
    </source>
</evidence>
<dbReference type="GO" id="GO:0003676">
    <property type="term" value="F:nucleic acid binding"/>
    <property type="evidence" value="ECO:0007669"/>
    <property type="project" value="InterPro"/>
</dbReference>
<evidence type="ECO:0000259" key="1">
    <source>
        <dbReference type="PROSITE" id="PS50967"/>
    </source>
</evidence>
<dbReference type="Gene3D" id="1.10.150.80">
    <property type="entry name" value="HRDC domain"/>
    <property type="match status" value="1"/>
</dbReference>
<dbReference type="GO" id="GO:0000166">
    <property type="term" value="F:nucleotide binding"/>
    <property type="evidence" value="ECO:0007669"/>
    <property type="project" value="InterPro"/>
</dbReference>
<protein>
    <submittedName>
        <fullName evidence="2">HRDC domain-containing protein</fullName>
    </submittedName>
</protein>
<keyword evidence="3" id="KW-1185">Reference proteome</keyword>
<dbReference type="PROSITE" id="PS50967">
    <property type="entry name" value="HRDC"/>
    <property type="match status" value="1"/>
</dbReference>
<dbReference type="AlphaFoldDB" id="A0AA96RE76"/>
<dbReference type="Pfam" id="PF00570">
    <property type="entry name" value="HRDC"/>
    <property type="match status" value="1"/>
</dbReference>
<dbReference type="InterPro" id="IPR044876">
    <property type="entry name" value="HRDC_dom_sf"/>
</dbReference>
<sequence>MNLIFLNSLEWKTGDNRVRTAQVMISEEKGTWRVAWNDPGEEGKPQVQSWYEGMDWNEMLEIFRLNIKEKLREGYVPLIEGFTEKARPLVSPGGATQLLHYYSETSAHAETLSRLKQWRREQAAQEGRSAFILASNRILQMISAYLPHTLEELAEIPGMGENRIRAYGDSILAITRETERETPFPLEWVKEAVDRDEFELWLVQQHLAKEQSEQEKQLVKRRVLEAIPQTGSLEALQQLLSINRRELVLTLEELDREGYDMNALIDAELSGVNAEEREEVERLFRELGDRYLKPVVNKLYSEEELKEKDLNRVYEWLRLYRLKFRRQAG</sequence>
<proteinExistence type="predicted"/>
<name>A0AA96RE76_9BACL</name>
<dbReference type="EMBL" id="CP130318">
    <property type="protein sequence ID" value="WNQ10211.1"/>
    <property type="molecule type" value="Genomic_DNA"/>
</dbReference>
<accession>A0AA96RE76</accession>
<dbReference type="SMART" id="SM00341">
    <property type="entry name" value="HRDC"/>
    <property type="match status" value="1"/>
</dbReference>
<dbReference type="InterPro" id="IPR010997">
    <property type="entry name" value="HRDC-like_sf"/>
</dbReference>
<dbReference type="SUPFAM" id="SSF47819">
    <property type="entry name" value="HRDC-like"/>
    <property type="match status" value="1"/>
</dbReference>
<organism evidence="2 3">
    <name type="scientific">Paenibacillus aurantius</name>
    <dbReference type="NCBI Taxonomy" id="2918900"/>
    <lineage>
        <taxon>Bacteria</taxon>
        <taxon>Bacillati</taxon>
        <taxon>Bacillota</taxon>
        <taxon>Bacilli</taxon>
        <taxon>Bacillales</taxon>
        <taxon>Paenibacillaceae</taxon>
        <taxon>Paenibacillus</taxon>
    </lineage>
</organism>
<reference evidence="2 3" key="1">
    <citation type="submission" date="2022-02" db="EMBL/GenBank/DDBJ databases">
        <title>Paenibacillus sp. MBLB1776 Whole Genome Shotgun Sequencing.</title>
        <authorList>
            <person name="Hwang C.Y."/>
            <person name="Cho E.-S."/>
            <person name="Seo M.-J."/>
        </authorList>
    </citation>
    <scope>NUCLEOTIDE SEQUENCE [LARGE SCALE GENOMIC DNA]</scope>
    <source>
        <strain evidence="2 3">MBLB1776</strain>
    </source>
</reference>
<evidence type="ECO:0000313" key="3">
    <source>
        <dbReference type="Proteomes" id="UP001305702"/>
    </source>
</evidence>
<dbReference type="KEGG" id="paun:MJA45_21690"/>
<dbReference type="InterPro" id="IPR002121">
    <property type="entry name" value="HRDC_dom"/>
</dbReference>
<feature type="domain" description="HRDC" evidence="1">
    <location>
        <begin position="105"/>
        <end position="185"/>
    </location>
</feature>
<dbReference type="Proteomes" id="UP001305702">
    <property type="component" value="Chromosome"/>
</dbReference>
<gene>
    <name evidence="2" type="ORF">MJA45_21690</name>
</gene>
<dbReference type="RefSeq" id="WP_315603985.1">
    <property type="nucleotide sequence ID" value="NZ_CP130318.1"/>
</dbReference>